<dbReference type="InterPro" id="IPR038186">
    <property type="entry name" value="CHAD_dom_sf"/>
</dbReference>
<dbReference type="RefSeq" id="WP_190467515.1">
    <property type="nucleotide sequence ID" value="NZ_JACJPW010000053.1"/>
</dbReference>
<dbReference type="PANTHER" id="PTHR39339">
    <property type="entry name" value="SLR1444 PROTEIN"/>
    <property type="match status" value="1"/>
</dbReference>
<accession>A0A926VG90</accession>
<evidence type="ECO:0000313" key="2">
    <source>
        <dbReference type="EMBL" id="MBD2183355.1"/>
    </source>
</evidence>
<reference evidence="2" key="2">
    <citation type="submission" date="2020-08" db="EMBL/GenBank/DDBJ databases">
        <authorList>
            <person name="Chen M."/>
            <person name="Teng W."/>
            <person name="Zhao L."/>
            <person name="Hu C."/>
            <person name="Zhou Y."/>
            <person name="Han B."/>
            <person name="Song L."/>
            <person name="Shu W."/>
        </authorList>
    </citation>
    <scope>NUCLEOTIDE SEQUENCE</scope>
    <source>
        <strain evidence="2">FACHB-1375</strain>
    </source>
</reference>
<protein>
    <submittedName>
        <fullName evidence="2">CHAD domain-containing protein</fullName>
    </submittedName>
</protein>
<dbReference type="Gene3D" id="1.40.20.10">
    <property type="entry name" value="CHAD domain"/>
    <property type="match status" value="1"/>
</dbReference>
<comment type="caution">
    <text evidence="2">The sequence shown here is derived from an EMBL/GenBank/DDBJ whole genome shotgun (WGS) entry which is preliminary data.</text>
</comment>
<dbReference type="PROSITE" id="PS51708">
    <property type="entry name" value="CHAD"/>
    <property type="match status" value="1"/>
</dbReference>
<evidence type="ECO:0000259" key="1">
    <source>
        <dbReference type="PROSITE" id="PS51708"/>
    </source>
</evidence>
<dbReference type="EMBL" id="JACJPW010000053">
    <property type="protein sequence ID" value="MBD2183355.1"/>
    <property type="molecule type" value="Genomic_DNA"/>
</dbReference>
<proteinExistence type="predicted"/>
<reference evidence="2" key="1">
    <citation type="journal article" date="2015" name="ISME J.">
        <title>Draft Genome Sequence of Streptomyces incarnatus NRRL8089, which Produces the Nucleoside Antibiotic Sinefungin.</title>
        <authorList>
            <person name="Oshima K."/>
            <person name="Hattori M."/>
            <person name="Shimizu H."/>
            <person name="Fukuda K."/>
            <person name="Nemoto M."/>
            <person name="Inagaki K."/>
            <person name="Tamura T."/>
        </authorList>
    </citation>
    <scope>NUCLEOTIDE SEQUENCE</scope>
    <source>
        <strain evidence="2">FACHB-1375</strain>
    </source>
</reference>
<dbReference type="SMART" id="SM00880">
    <property type="entry name" value="CHAD"/>
    <property type="match status" value="1"/>
</dbReference>
<dbReference type="AlphaFoldDB" id="A0A926VG90"/>
<dbReference type="Pfam" id="PF05235">
    <property type="entry name" value="CHAD"/>
    <property type="match status" value="1"/>
</dbReference>
<gene>
    <name evidence="2" type="ORF">H6G03_20215</name>
</gene>
<dbReference type="Proteomes" id="UP000641646">
    <property type="component" value="Unassembled WGS sequence"/>
</dbReference>
<keyword evidence="3" id="KW-1185">Reference proteome</keyword>
<dbReference type="PANTHER" id="PTHR39339:SF1">
    <property type="entry name" value="CHAD DOMAIN-CONTAINING PROTEIN"/>
    <property type="match status" value="1"/>
</dbReference>
<evidence type="ECO:0000313" key="3">
    <source>
        <dbReference type="Proteomes" id="UP000641646"/>
    </source>
</evidence>
<feature type="domain" description="CHAD" evidence="1">
    <location>
        <begin position="9"/>
        <end position="303"/>
    </location>
</feature>
<sequence>MTVDTPTKAKTLGDWAYLAVEKHFHKTLKHEADILKDKDPEALHQMRVGMRRLRTAVTGFAPALNLPKEAQEKIIGKIARTLGVLRDLDVLQESLQTHYRPELPKSEQKVVDTALDYLAQQRQQAFKDVKSTLEKSRYLNMKRAFLDWLEQPTYRDMANLPILEVLPDLLLPQISELLLHPGWLVGTKAEKAEIHLLKDMSHKAVEQELAVHGEVLHSLRKQTKRVRYQMELFTNFYGATYQAYLEDMKTIQSILGEIQDSVVLAEFLAEALGSKTDNLPRTLSEKLAESRYKAWQQWQPLQQRYLHIQIRQSFRSELLRPKGVFGDGQVDGNLESTNGTVKRKK</sequence>
<organism evidence="2 3">
    <name type="scientific">Aerosakkonema funiforme FACHB-1375</name>
    <dbReference type="NCBI Taxonomy" id="2949571"/>
    <lineage>
        <taxon>Bacteria</taxon>
        <taxon>Bacillati</taxon>
        <taxon>Cyanobacteriota</taxon>
        <taxon>Cyanophyceae</taxon>
        <taxon>Oscillatoriophycideae</taxon>
        <taxon>Aerosakkonematales</taxon>
        <taxon>Aerosakkonemataceae</taxon>
        <taxon>Aerosakkonema</taxon>
    </lineage>
</organism>
<name>A0A926VG90_9CYAN</name>
<dbReference type="InterPro" id="IPR007899">
    <property type="entry name" value="CHAD_dom"/>
</dbReference>